<evidence type="ECO:0000259" key="3">
    <source>
        <dbReference type="Pfam" id="PF06094"/>
    </source>
</evidence>
<gene>
    <name evidence="4" type="ORF">DYB25_000126</name>
</gene>
<reference evidence="4 5" key="1">
    <citation type="submission" date="2018-08" db="EMBL/GenBank/DDBJ databases">
        <title>Aphanomyces genome sequencing and annotation.</title>
        <authorList>
            <person name="Minardi D."/>
            <person name="Oidtmann B."/>
            <person name="Van Der Giezen M."/>
            <person name="Studholme D.J."/>
        </authorList>
    </citation>
    <scope>NUCLEOTIDE SEQUENCE [LARGE SCALE GENOMIC DNA]</scope>
    <source>
        <strain evidence="4 5">Yx</strain>
    </source>
</reference>
<feature type="compositionally biased region" description="Basic and acidic residues" evidence="2">
    <location>
        <begin position="46"/>
        <end position="55"/>
    </location>
</feature>
<dbReference type="InterPro" id="IPR036568">
    <property type="entry name" value="GGCT-like_sf"/>
</dbReference>
<dbReference type="PANTHER" id="PTHR31935:SF1">
    <property type="entry name" value="COILED-COIL DOMAIN-CONTAINING PROTEIN 13"/>
    <property type="match status" value="1"/>
</dbReference>
<comment type="caution">
    <text evidence="4">The sequence shown here is derived from an EMBL/GenBank/DDBJ whole genome shotgun (WGS) entry which is preliminary data.</text>
</comment>
<dbReference type="CDD" id="cd06661">
    <property type="entry name" value="GGCT_like"/>
    <property type="match status" value="1"/>
</dbReference>
<name>A0A397AZG5_APHAT</name>
<dbReference type="VEuPathDB" id="FungiDB:H257_00387"/>
<keyword evidence="1" id="KW-0175">Coiled coil</keyword>
<organism evidence="4 5">
    <name type="scientific">Aphanomyces astaci</name>
    <name type="common">Crayfish plague agent</name>
    <dbReference type="NCBI Taxonomy" id="112090"/>
    <lineage>
        <taxon>Eukaryota</taxon>
        <taxon>Sar</taxon>
        <taxon>Stramenopiles</taxon>
        <taxon>Oomycota</taxon>
        <taxon>Saprolegniomycetes</taxon>
        <taxon>Saprolegniales</taxon>
        <taxon>Verrucalvaceae</taxon>
        <taxon>Aphanomyces</taxon>
    </lineage>
</organism>
<dbReference type="InterPro" id="IPR009288">
    <property type="entry name" value="AIG2-like_dom"/>
</dbReference>
<feature type="coiled-coil region" evidence="1">
    <location>
        <begin position="496"/>
        <end position="526"/>
    </location>
</feature>
<evidence type="ECO:0000256" key="1">
    <source>
        <dbReference type="SAM" id="Coils"/>
    </source>
</evidence>
<feature type="coiled-coil region" evidence="1">
    <location>
        <begin position="162"/>
        <end position="189"/>
    </location>
</feature>
<accession>A0A397AZG5</accession>
<dbReference type="InterPro" id="IPR013024">
    <property type="entry name" value="GGCT-like"/>
</dbReference>
<evidence type="ECO:0000256" key="2">
    <source>
        <dbReference type="SAM" id="MobiDB-lite"/>
    </source>
</evidence>
<evidence type="ECO:0000313" key="5">
    <source>
        <dbReference type="Proteomes" id="UP000266239"/>
    </source>
</evidence>
<feature type="domain" description="Gamma-glutamylcyclotransferase AIG2-like" evidence="3">
    <location>
        <begin position="550"/>
        <end position="662"/>
    </location>
</feature>
<feature type="coiled-coil region" evidence="1">
    <location>
        <begin position="300"/>
        <end position="341"/>
    </location>
</feature>
<dbReference type="Gene3D" id="3.10.490.10">
    <property type="entry name" value="Gamma-glutamyl cyclotransferase-like"/>
    <property type="match status" value="1"/>
</dbReference>
<dbReference type="Proteomes" id="UP000266239">
    <property type="component" value="Unassembled WGS sequence"/>
</dbReference>
<dbReference type="PANTHER" id="PTHR31935">
    <property type="entry name" value="COILED-COIL DOMAIN-CONTAINING PROTEIN 13"/>
    <property type="match status" value="1"/>
</dbReference>
<sequence>MDLHIERKHVTADVNLRVPSRTKLHAPLAMPQWDDEDDNSSDDDQPPTRDNHGDASQDDDNQPPPPLDPAAFNWDGVGDIQTLQLKNSELMATIKDYKHHVTELQLLLEAVEPIPGLDVNTLRDVLQGAEVVDHDIRDVKIVHQAKKLRQAKIALTKEKSKGAGASGRIAELERQLHDAEERHLKSERLVHKLQLGEKPEPKHTESANTVPLKKFEDLRVKYEAMAIDLKKTQRALQREVGDDVPLAEILDGEGGGKRGRAQQIVMLKAKVKKLEKDMQTRTAPDTGVDAKAEVELLALKADKQRQLDHVVADLDALKDANDKLSRKYDAQKARVHTLEKDAGKHKTKLAILLDKSHNDDSLIDALQHEMDDLRRQISTNASALAKADSGNIIDATNTVEALRTKCLEQKRQLAHQASTIESFRRDLQQTQKLESTKIGVNGMTDTANHQALARLPRLNGSDSADVDKLRRAIEAKDEEIGTWKDALEQATKASAAQTNSRLVADLEEENERLRDQVDELKKQVALGHRPRKHGGSNGSKGFRNFDRHVGKYASARFLAPRGSVADASLVHFAAGYPGMYRGGSGVVYGQVLTADDPQEYDQLLEGLDALEDYYGADHPSNEYERVQVDVTCGTESLLAWTYFCVIPSDTAVDVVSSGDWRQYMTERQLQDI</sequence>
<dbReference type="EMBL" id="QUTA01006177">
    <property type="protein sequence ID" value="RHY12336.1"/>
    <property type="molecule type" value="Genomic_DNA"/>
</dbReference>
<proteinExistence type="predicted"/>
<evidence type="ECO:0000313" key="4">
    <source>
        <dbReference type="EMBL" id="RHY12336.1"/>
    </source>
</evidence>
<dbReference type="Pfam" id="PF06094">
    <property type="entry name" value="GGACT"/>
    <property type="match status" value="1"/>
</dbReference>
<dbReference type="AlphaFoldDB" id="A0A397AZG5"/>
<dbReference type="InterPro" id="IPR038929">
    <property type="entry name" value="CCDC13"/>
</dbReference>
<protein>
    <recommendedName>
        <fullName evidence="3">Gamma-glutamylcyclotransferase AIG2-like domain-containing protein</fullName>
    </recommendedName>
</protein>
<dbReference type="VEuPathDB" id="FungiDB:H257_00385"/>
<feature type="region of interest" description="Disordered" evidence="2">
    <location>
        <begin position="20"/>
        <end position="74"/>
    </location>
</feature>
<feature type="compositionally biased region" description="Acidic residues" evidence="2">
    <location>
        <begin position="33"/>
        <end position="45"/>
    </location>
</feature>
<dbReference type="SUPFAM" id="SSF110857">
    <property type="entry name" value="Gamma-glutamyl cyclotransferase-like"/>
    <property type="match status" value="1"/>
</dbReference>